<proteinExistence type="predicted"/>
<dbReference type="AlphaFoldDB" id="A0ABC8SG90"/>
<feature type="region of interest" description="Disordered" evidence="1">
    <location>
        <begin position="39"/>
        <end position="86"/>
    </location>
</feature>
<gene>
    <name evidence="2" type="ORF">ILEXP_LOCUS24273</name>
</gene>
<comment type="caution">
    <text evidence="2">The sequence shown here is derived from an EMBL/GenBank/DDBJ whole genome shotgun (WGS) entry which is preliminary data.</text>
</comment>
<evidence type="ECO:0000313" key="2">
    <source>
        <dbReference type="EMBL" id="CAK9155860.1"/>
    </source>
</evidence>
<accession>A0ABC8SG90</accession>
<protein>
    <submittedName>
        <fullName evidence="2">Uncharacterized protein</fullName>
    </submittedName>
</protein>
<dbReference type="Proteomes" id="UP001642360">
    <property type="component" value="Unassembled WGS sequence"/>
</dbReference>
<evidence type="ECO:0000256" key="1">
    <source>
        <dbReference type="SAM" id="MobiDB-lite"/>
    </source>
</evidence>
<keyword evidence="3" id="KW-1185">Reference proteome</keyword>
<dbReference type="EMBL" id="CAUOFW020002752">
    <property type="protein sequence ID" value="CAK9155860.1"/>
    <property type="molecule type" value="Genomic_DNA"/>
</dbReference>
<reference evidence="2 3" key="1">
    <citation type="submission" date="2024-02" db="EMBL/GenBank/DDBJ databases">
        <authorList>
            <person name="Vignale AGUSTIN F."/>
            <person name="Sosa J E."/>
            <person name="Modenutti C."/>
        </authorList>
    </citation>
    <scope>NUCLEOTIDE SEQUENCE [LARGE SCALE GENOMIC DNA]</scope>
</reference>
<organism evidence="2 3">
    <name type="scientific">Ilex paraguariensis</name>
    <name type="common">yerba mate</name>
    <dbReference type="NCBI Taxonomy" id="185542"/>
    <lineage>
        <taxon>Eukaryota</taxon>
        <taxon>Viridiplantae</taxon>
        <taxon>Streptophyta</taxon>
        <taxon>Embryophyta</taxon>
        <taxon>Tracheophyta</taxon>
        <taxon>Spermatophyta</taxon>
        <taxon>Magnoliopsida</taxon>
        <taxon>eudicotyledons</taxon>
        <taxon>Gunneridae</taxon>
        <taxon>Pentapetalae</taxon>
        <taxon>asterids</taxon>
        <taxon>campanulids</taxon>
        <taxon>Aquifoliales</taxon>
        <taxon>Aquifoliaceae</taxon>
        <taxon>Ilex</taxon>
    </lineage>
</organism>
<sequence>MDEVAVRHKVPCHGTYASRHVESLLVAFERSFLKPIGKKQGNLTRATRQEAKQRAAHSTRQKQSQGLPLSRRLTNRQGQELGRAHATWQKQSQEFGLAHATQQKPRLGFAHVSLGKYEFYLPTFGIQGN</sequence>
<name>A0ABC8SG90_9AQUA</name>
<evidence type="ECO:0000313" key="3">
    <source>
        <dbReference type="Proteomes" id="UP001642360"/>
    </source>
</evidence>